<dbReference type="OrthoDB" id="1032766at2"/>
<sequence>MSQKTNRGRRPLTVRRHVVQFSGGIGSFAVAVRVARRYGTRNLTLLIADTGIEDDDLWRFADDTSQLLGVPLTKVADGRTPWEVFRDVRFLGNDRLAPCTRLLKQVPCRTWMEEHADPADTLVYVGIENTPRDRARIPAIARNWKPWVTRFPLCGKWEPARTKQQLLDEARALGVTPPRMYELGFAHNNCGGTCVRAGQRQWKHLLQVLPERYAYAEEREEELRQLLGDVSILRARRGGESRPLPLGLMRER</sequence>
<comment type="caution">
    <text evidence="1">The sequence shown here is derived from an EMBL/GenBank/DDBJ whole genome shotgun (WGS) entry which is preliminary data.</text>
</comment>
<dbReference type="Gene3D" id="3.40.50.620">
    <property type="entry name" value="HUPs"/>
    <property type="match status" value="1"/>
</dbReference>
<dbReference type="AlphaFoldDB" id="A0A7X1LT19"/>
<evidence type="ECO:0008006" key="3">
    <source>
        <dbReference type="Google" id="ProtNLM"/>
    </source>
</evidence>
<dbReference type="Proteomes" id="UP000517694">
    <property type="component" value="Unassembled WGS sequence"/>
</dbReference>
<keyword evidence="2" id="KW-1185">Reference proteome</keyword>
<reference evidence="1 2" key="1">
    <citation type="submission" date="2020-08" db="EMBL/GenBank/DDBJ databases">
        <title>Whole-Genome Sequence of French Clinical Streptomyces mexicanus Strain Q0842.</title>
        <authorList>
            <person name="Boxberger M."/>
            <person name="La Scola B."/>
        </authorList>
    </citation>
    <scope>NUCLEOTIDE SEQUENCE [LARGE SCALE GENOMIC DNA]</scope>
    <source>
        <strain evidence="1 2">Marseille-Q0842</strain>
    </source>
</reference>
<evidence type="ECO:0000313" key="1">
    <source>
        <dbReference type="EMBL" id="MBC2868688.1"/>
    </source>
</evidence>
<dbReference type="RefSeq" id="WP_159664938.1">
    <property type="nucleotide sequence ID" value="NZ_JACMHY010000013.1"/>
</dbReference>
<proteinExistence type="predicted"/>
<organism evidence="1 2">
    <name type="scientific">Streptomyces mexicanus</name>
    <dbReference type="NCBI Taxonomy" id="178566"/>
    <lineage>
        <taxon>Bacteria</taxon>
        <taxon>Bacillati</taxon>
        <taxon>Actinomycetota</taxon>
        <taxon>Actinomycetes</taxon>
        <taxon>Kitasatosporales</taxon>
        <taxon>Streptomycetaceae</taxon>
        <taxon>Streptomyces</taxon>
    </lineage>
</organism>
<accession>A0A7X1LT19</accession>
<gene>
    <name evidence="1" type="ORF">H1R13_28105</name>
</gene>
<name>A0A7X1LT19_9ACTN</name>
<evidence type="ECO:0000313" key="2">
    <source>
        <dbReference type="Proteomes" id="UP000517694"/>
    </source>
</evidence>
<dbReference type="SUPFAM" id="SSF52402">
    <property type="entry name" value="Adenine nucleotide alpha hydrolases-like"/>
    <property type="match status" value="1"/>
</dbReference>
<protein>
    <recommendedName>
        <fullName evidence="3">Phosphoadenosine phosphosulphate reductase domain-containing protein</fullName>
    </recommendedName>
</protein>
<dbReference type="InterPro" id="IPR014729">
    <property type="entry name" value="Rossmann-like_a/b/a_fold"/>
</dbReference>
<dbReference type="EMBL" id="JACMHY010000013">
    <property type="protein sequence ID" value="MBC2868688.1"/>
    <property type="molecule type" value="Genomic_DNA"/>
</dbReference>